<evidence type="ECO:0000256" key="1">
    <source>
        <dbReference type="SAM" id="SignalP"/>
    </source>
</evidence>
<feature type="signal peptide" evidence="1">
    <location>
        <begin position="1"/>
        <end position="24"/>
    </location>
</feature>
<evidence type="ECO:0000313" key="3">
    <source>
        <dbReference type="Proteomes" id="UP000584867"/>
    </source>
</evidence>
<proteinExistence type="predicted"/>
<gene>
    <name evidence="2" type="ORF">HDF15_002989</name>
</gene>
<dbReference type="NCBIfam" id="TIGR03435">
    <property type="entry name" value="Soli_TIGR03435"/>
    <property type="match status" value="1"/>
</dbReference>
<comment type="caution">
    <text evidence="2">The sequence shown here is derived from an EMBL/GenBank/DDBJ whole genome shotgun (WGS) entry which is preliminary data.</text>
</comment>
<dbReference type="Proteomes" id="UP000584867">
    <property type="component" value="Unassembled WGS sequence"/>
</dbReference>
<keyword evidence="1" id="KW-0732">Signal</keyword>
<dbReference type="RefSeq" id="WP_184256684.1">
    <property type="nucleotide sequence ID" value="NZ_JACHIO010000012.1"/>
</dbReference>
<dbReference type="AlphaFoldDB" id="A0A7W7ZR86"/>
<evidence type="ECO:0000313" key="2">
    <source>
        <dbReference type="EMBL" id="MBB5064629.1"/>
    </source>
</evidence>
<dbReference type="InterPro" id="IPR017801">
    <property type="entry name" value="DUF3738"/>
</dbReference>
<dbReference type="EMBL" id="JACHIO010000012">
    <property type="protein sequence ID" value="MBB5064629.1"/>
    <property type="molecule type" value="Genomic_DNA"/>
</dbReference>
<feature type="chain" id="PRO_5031229106" evidence="1">
    <location>
        <begin position="25"/>
        <end position="257"/>
    </location>
</feature>
<organism evidence="2 3">
    <name type="scientific">Granulicella mallensis</name>
    <dbReference type="NCBI Taxonomy" id="940614"/>
    <lineage>
        <taxon>Bacteria</taxon>
        <taxon>Pseudomonadati</taxon>
        <taxon>Acidobacteriota</taxon>
        <taxon>Terriglobia</taxon>
        <taxon>Terriglobales</taxon>
        <taxon>Acidobacteriaceae</taxon>
        <taxon>Granulicella</taxon>
    </lineage>
</organism>
<dbReference type="Pfam" id="PF12543">
    <property type="entry name" value="DUF3738"/>
    <property type="match status" value="1"/>
</dbReference>
<name>A0A7W7ZR86_9BACT</name>
<sequence length="257" mass="27883">MRKRVRRSLQVVIVTGLIWSTAQAQQSNAVPQLAFETASIRPSQLTPGCFSTLPPGGVQYADTCITLRNLIQIAYSTSYIDGGGKAVDTNYDLRATTPDGKPWTFDMIRPMMQQLLRERFHLSTHAGKRELSGYGLFVAKGGQKLHPVAPESVTQGQKAGESSQNFSAPGYVQGRGVNPGGIARLFSIVEHAPVVDHTGLSGLFNIDLSYAPDNSTDSNLPSFFTAIEEQLGLKLKPEKVTVDTVVIDHLDDTPTPN</sequence>
<reference evidence="2 3" key="1">
    <citation type="submission" date="2020-08" db="EMBL/GenBank/DDBJ databases">
        <title>Genomic Encyclopedia of Type Strains, Phase IV (KMG-V): Genome sequencing to study the core and pangenomes of soil and plant-associated prokaryotes.</title>
        <authorList>
            <person name="Whitman W."/>
        </authorList>
    </citation>
    <scope>NUCLEOTIDE SEQUENCE [LARGE SCALE GENOMIC DNA]</scope>
    <source>
        <strain evidence="2 3">X5P3</strain>
    </source>
</reference>
<accession>A0A7W7ZR86</accession>
<protein>
    <submittedName>
        <fullName evidence="2">Uncharacterized protein (TIGR03435 family)</fullName>
    </submittedName>
</protein>